<keyword evidence="3 15" id="KW-0167">Capsid protein</keyword>
<evidence type="ECO:0000256" key="15">
    <source>
        <dbReference type="HAMAP-Rule" id="MF_04003"/>
    </source>
</evidence>
<keyword evidence="2 15" id="KW-0597">Phosphoprotein</keyword>
<proteinExistence type="inferred from homology"/>
<keyword evidence="11 15" id="KW-1176">Cytoplasmic inwards viral transport</keyword>
<comment type="caution">
    <text evidence="15">Lacks conserved residue(s) required for the propagation of feature annotation.</text>
</comment>
<dbReference type="Pfam" id="PF00513">
    <property type="entry name" value="Late_protein_L2"/>
    <property type="match status" value="1"/>
</dbReference>
<keyword evidence="13 15" id="KW-1015">Disulfide bond</keyword>
<comment type="subunit">
    <text evidence="15">Interacts with major capsid protein L1. Interacts with E2; this interaction inhibits E2 transcriptional activity but not the DNA replication function E2. Interacts with host HSPA8; this interaction is required for L2 nuclear translocation. Interacts with host importins KPNB2 and KPNB3. Forms a complex with importin alpha2-beta1 heterodimers via interaction with the importin alpha2 adapter. Interacts with host DYNLT1; this interaction is essential for virus intracellular transport during entry. Interacts (via C-terminus) with host retromer subunits VPS35 AND VPS29.</text>
</comment>
<evidence type="ECO:0000256" key="13">
    <source>
        <dbReference type="ARBA" id="ARBA00023157"/>
    </source>
</evidence>
<dbReference type="GO" id="GO:0019028">
    <property type="term" value="C:viral capsid"/>
    <property type="evidence" value="ECO:0007669"/>
    <property type="project" value="UniProtKB-UniRule"/>
</dbReference>
<evidence type="ECO:0000256" key="2">
    <source>
        <dbReference type="ARBA" id="ARBA00022553"/>
    </source>
</evidence>
<evidence type="ECO:0000256" key="12">
    <source>
        <dbReference type="ARBA" id="ARBA00023125"/>
    </source>
</evidence>
<dbReference type="EMBL" id="MH777384">
    <property type="protein sequence ID" value="AYA94949.1"/>
    <property type="molecule type" value="Genomic_DNA"/>
</dbReference>
<name>A0A385PLK7_9PAPI</name>
<evidence type="ECO:0000256" key="1">
    <source>
        <dbReference type="ARBA" id="ARBA00022524"/>
    </source>
</evidence>
<dbReference type="GO" id="GO:0043657">
    <property type="term" value="C:host cell"/>
    <property type="evidence" value="ECO:0007669"/>
    <property type="project" value="GOC"/>
</dbReference>
<evidence type="ECO:0000256" key="4">
    <source>
        <dbReference type="ARBA" id="ARBA00022562"/>
    </source>
</evidence>
<keyword evidence="1 15" id="KW-1163">Viral penetration into host nucleus</keyword>
<dbReference type="InterPro" id="IPR000784">
    <property type="entry name" value="Late_L2"/>
</dbReference>
<keyword evidence="8 15" id="KW-0426">Late protein</keyword>
<comment type="subcellular location">
    <subcellularLocation>
        <location evidence="15">Virion</location>
    </subcellularLocation>
    <subcellularLocation>
        <location evidence="15">Host nucleus</location>
    </subcellularLocation>
</comment>
<comment type="function">
    <text evidence="15">Minor protein of the capsid that localizes along the inner surface of the virion, within the central cavities beneath the L1 pentamers. Plays a role in capsid stabilization through interaction with the major capsid protein L1. Once the virion enters the host cell, L2 escorts the genomic DNA into the nucleus by promoting escape from the endosomal compartments and traffic through the host Golgi network. Mechanistically, the C-terminus of L2 possesses a cell-penetrating peptide that protudes from the host endosome, interacts with host cytoplasmic retromer cargo and thereby mediates the capsid delivery to the host trans-Golgi network. Plays a role through its interaction with host dynein in the intracellular microtubule-dependent transport of viral capsid toward the nucleus. Mediates the viral genome import into the nucleus through binding to host importins. Once within the nucleus, L2 localizes viral genomes to host PML bodies in order to activate early gene expression for establishment of infection. Later on, promotes late gene expression by interacting with the viral E2 protein and by inhibiting its transcriptional activation functions. During virion assembly, encapsidates the genome by direct interaction with the viral DNA.</text>
</comment>
<keyword evidence="12 15" id="KW-0238">DNA-binding</keyword>
<protein>
    <recommendedName>
        <fullName evidence="15">Minor capsid protein L2</fullName>
    </recommendedName>
</protein>
<dbReference type="GO" id="GO:0075732">
    <property type="term" value="P:viral penetration into host nucleus"/>
    <property type="evidence" value="ECO:0007669"/>
    <property type="project" value="UniProtKB-KW"/>
</dbReference>
<keyword evidence="6" id="KW-1040">Host Golgi apparatus</keyword>
<evidence type="ECO:0000256" key="10">
    <source>
        <dbReference type="ARBA" id="ARBA00023046"/>
    </source>
</evidence>
<dbReference type="GO" id="GO:0005198">
    <property type="term" value="F:structural molecule activity"/>
    <property type="evidence" value="ECO:0007669"/>
    <property type="project" value="UniProtKB-UniRule"/>
</dbReference>
<dbReference type="HAMAP" id="MF_04003">
    <property type="entry name" value="PPV_L2"/>
    <property type="match status" value="1"/>
</dbReference>
<sequence>MSGTRRRKRAAPDQLYKHCIQGGDCIPDVQNKFEQKTWADTLLKIFGSLLYFGNLGIGTGRGSGGSLGYRPLGTPSTRPTDVTPIRPNITIDAVGPSDVIPIDAATPSIVPLSEGTPNIGYIAPDAGPGLGGEDIELYTITNPTTNIGGAETTPTIVTTDEGAAAVIETQFIPERPVQAFYDPAASTTHEINIFTAPSETTSNVNIFVDPEFSGTIVGGFDEIPLQRLNYSEFEIEEFPTTSTPAQKVESAISKAKGFYNRFIKQVPIKQPEFLTRPSQLVQFEFDNPAFDDDVSFEFERDLAAVSAAPAEEFQDVIRLHRPSLSSYEGLVRVSRLADTGVMETRSGKVIGPRIHFYQDISAISPVETIELQDVAGPPTLVDELLEESVFIDPINTADNAVTENDLIDEYEETFADTHLVVATSNVNGELETNFYPSFAETLPGRQFIPDISTSTIIDFTTPKLILPSTTYIPLTQLKELYPDFFLYPSNYYFKKRRRVDLDLF</sequence>
<dbReference type="GO" id="GO:0046718">
    <property type="term" value="P:symbiont entry into host cell"/>
    <property type="evidence" value="ECO:0007669"/>
    <property type="project" value="UniProtKB-KW"/>
</dbReference>
<evidence type="ECO:0000256" key="8">
    <source>
        <dbReference type="ARBA" id="ARBA00022921"/>
    </source>
</evidence>
<evidence type="ECO:0000256" key="3">
    <source>
        <dbReference type="ARBA" id="ARBA00022561"/>
    </source>
</evidence>
<evidence type="ECO:0000256" key="5">
    <source>
        <dbReference type="ARBA" id="ARBA00022581"/>
    </source>
</evidence>
<accession>A0A385PLK7</accession>
<evidence type="ECO:0000256" key="14">
    <source>
        <dbReference type="ARBA" id="ARBA00023296"/>
    </source>
</evidence>
<evidence type="ECO:0000313" key="16">
    <source>
        <dbReference type="EMBL" id="AYA94949.1"/>
    </source>
</evidence>
<evidence type="ECO:0000256" key="11">
    <source>
        <dbReference type="ARBA" id="ARBA00023120"/>
    </source>
</evidence>
<comment type="similarity">
    <text evidence="15">Belongs to the papillomaviridae L2 protein family.</text>
</comment>
<keyword evidence="4 15" id="KW-1048">Host nucleus</keyword>
<keyword evidence="10" id="KW-1039">Host endosome</keyword>
<evidence type="ECO:0000256" key="9">
    <source>
        <dbReference type="ARBA" id="ARBA00022952"/>
    </source>
</evidence>
<evidence type="ECO:0000256" key="6">
    <source>
        <dbReference type="ARBA" id="ARBA00022812"/>
    </source>
</evidence>
<dbReference type="GO" id="GO:0075521">
    <property type="term" value="P:microtubule-dependent intracellular transport of viral material towards nucleus"/>
    <property type="evidence" value="ECO:0007669"/>
    <property type="project" value="UniProtKB-UniRule"/>
</dbReference>
<organism evidence="16">
    <name type="scientific">Human papillomavirus</name>
    <dbReference type="NCBI Taxonomy" id="10566"/>
    <lineage>
        <taxon>Viruses</taxon>
        <taxon>Monodnaviria</taxon>
        <taxon>Shotokuvirae</taxon>
        <taxon>Cossaviricota</taxon>
        <taxon>Papovaviricetes</taxon>
        <taxon>Zurhausenvirales</taxon>
        <taxon>Papillomaviridae</taxon>
    </lineage>
</organism>
<evidence type="ECO:0000256" key="7">
    <source>
        <dbReference type="ARBA" id="ARBA00022844"/>
    </source>
</evidence>
<keyword evidence="5 15" id="KW-0945">Host-virus interaction</keyword>
<keyword evidence="7 15" id="KW-0946">Virion</keyword>
<dbReference type="GO" id="GO:0042025">
    <property type="term" value="C:host cell nucleus"/>
    <property type="evidence" value="ECO:0007669"/>
    <property type="project" value="UniProtKB-SubCell"/>
</dbReference>
<dbReference type="GO" id="GO:0003677">
    <property type="term" value="F:DNA binding"/>
    <property type="evidence" value="ECO:0007669"/>
    <property type="project" value="UniProtKB-UniRule"/>
</dbReference>
<keyword evidence="14 15" id="KW-1160">Virus entry into host cell</keyword>
<keyword evidence="9 15" id="KW-1177">Microtubular inwards viral transport</keyword>
<comment type="PTM">
    <text evidence="15">Highly phosphorylated.</text>
</comment>
<reference evidence="16" key="1">
    <citation type="journal article" date="2018" name="Nat. Med.">
        <title>Expanded skin virome in DOCK8-deficient patients.</title>
        <authorList>
            <consortium name="NISC Comparative Sequencing Program"/>
            <person name="Tirosh O."/>
            <person name="Conlan S."/>
            <person name="Deming C."/>
            <person name="Lee-Lin S.Q."/>
            <person name="Huang X."/>
            <person name="Su H.C."/>
            <person name="Freeman A.F."/>
            <person name="Segre J.A."/>
            <person name="Kong H.H."/>
        </authorList>
    </citation>
    <scope>NUCLEOTIDE SEQUENCE</scope>
    <source>
        <strain evidence="16">HPV-mSK_245</strain>
    </source>
</reference>
<feature type="disulfide bond" evidence="15">
    <location>
        <begin position="19"/>
        <end position="25"/>
    </location>
</feature>
<gene>
    <name evidence="15" type="primary">L2</name>
</gene>